<comment type="caution">
    <text evidence="2">The sequence shown here is derived from an EMBL/GenBank/DDBJ whole genome shotgun (WGS) entry which is preliminary data.</text>
</comment>
<keyword evidence="1" id="KW-0812">Transmembrane</keyword>
<accession>A0A4R1HHH0</accession>
<evidence type="ECO:0000313" key="2">
    <source>
        <dbReference type="EMBL" id="TCK19760.1"/>
    </source>
</evidence>
<dbReference type="AlphaFoldDB" id="A0A4R1HHH0"/>
<proteinExistence type="predicted"/>
<evidence type="ECO:0000313" key="3">
    <source>
        <dbReference type="Proteomes" id="UP000295030"/>
    </source>
</evidence>
<sequence length="77" mass="8168">MALGSGLLLMALFSFEDRGVVKSGHALDGGESVRAMPSGYEKSDDYGGPEPGWNGMRSIVVFVGLLALILLVGLQWQ</sequence>
<protein>
    <submittedName>
        <fullName evidence="2">Uncharacterized protein</fullName>
    </submittedName>
</protein>
<gene>
    <name evidence="2" type="ORF">EV667_4218</name>
</gene>
<keyword evidence="1" id="KW-1133">Transmembrane helix</keyword>
<organism evidence="2 3">
    <name type="scientific">Ancylobacter aquaticus</name>
    <dbReference type="NCBI Taxonomy" id="100"/>
    <lineage>
        <taxon>Bacteria</taxon>
        <taxon>Pseudomonadati</taxon>
        <taxon>Pseudomonadota</taxon>
        <taxon>Alphaproteobacteria</taxon>
        <taxon>Hyphomicrobiales</taxon>
        <taxon>Xanthobacteraceae</taxon>
        <taxon>Ancylobacter</taxon>
    </lineage>
</organism>
<name>A0A4R1HHH0_ANCAQ</name>
<evidence type="ECO:0000256" key="1">
    <source>
        <dbReference type="SAM" id="Phobius"/>
    </source>
</evidence>
<keyword evidence="1" id="KW-0472">Membrane</keyword>
<reference evidence="2 3" key="1">
    <citation type="submission" date="2019-03" db="EMBL/GenBank/DDBJ databases">
        <title>Genomic Encyclopedia of Type Strains, Phase IV (KMG-IV): sequencing the most valuable type-strain genomes for metagenomic binning, comparative biology and taxonomic classification.</title>
        <authorList>
            <person name="Goeker M."/>
        </authorList>
    </citation>
    <scope>NUCLEOTIDE SEQUENCE [LARGE SCALE GENOMIC DNA]</scope>
    <source>
        <strain evidence="2 3">DSM 101</strain>
    </source>
</reference>
<feature type="transmembrane region" description="Helical" evidence="1">
    <location>
        <begin position="55"/>
        <end position="74"/>
    </location>
</feature>
<keyword evidence="3" id="KW-1185">Reference proteome</keyword>
<dbReference type="EMBL" id="SMFY01000005">
    <property type="protein sequence ID" value="TCK19760.1"/>
    <property type="molecule type" value="Genomic_DNA"/>
</dbReference>
<dbReference type="Proteomes" id="UP000295030">
    <property type="component" value="Unassembled WGS sequence"/>
</dbReference>